<evidence type="ECO:0000256" key="4">
    <source>
        <dbReference type="ARBA" id="ARBA00022989"/>
    </source>
</evidence>
<accession>A0A6A6GRY7</accession>
<feature type="domain" description="Major facilitator superfamily (MFS) profile" evidence="7">
    <location>
        <begin position="60"/>
        <end position="487"/>
    </location>
</feature>
<keyword evidence="5 6" id="KW-0472">Membrane</keyword>
<evidence type="ECO:0000256" key="6">
    <source>
        <dbReference type="SAM" id="Phobius"/>
    </source>
</evidence>
<dbReference type="Gene3D" id="1.20.1250.20">
    <property type="entry name" value="MFS general substrate transporter like domains"/>
    <property type="match status" value="1"/>
</dbReference>
<feature type="transmembrane region" description="Helical" evidence="6">
    <location>
        <begin position="285"/>
        <end position="309"/>
    </location>
</feature>
<dbReference type="InterPro" id="IPR036259">
    <property type="entry name" value="MFS_trans_sf"/>
</dbReference>
<dbReference type="EMBL" id="ML991918">
    <property type="protein sequence ID" value="KAF2228522.1"/>
    <property type="molecule type" value="Genomic_DNA"/>
</dbReference>
<feature type="transmembrane region" description="Helical" evidence="6">
    <location>
        <begin position="127"/>
        <end position="146"/>
    </location>
</feature>
<dbReference type="SUPFAM" id="SSF103473">
    <property type="entry name" value="MFS general substrate transporter"/>
    <property type="match status" value="1"/>
</dbReference>
<comment type="subcellular location">
    <subcellularLocation>
        <location evidence="1">Membrane</location>
        <topology evidence="1">Multi-pass membrane protein</topology>
    </subcellularLocation>
</comment>
<feature type="transmembrane region" description="Helical" evidence="6">
    <location>
        <begin position="186"/>
        <end position="209"/>
    </location>
</feature>
<keyword evidence="3 6" id="KW-0812">Transmembrane</keyword>
<feature type="transmembrane region" description="Helical" evidence="6">
    <location>
        <begin position="215"/>
        <end position="235"/>
    </location>
</feature>
<dbReference type="GO" id="GO:0022857">
    <property type="term" value="F:transmembrane transporter activity"/>
    <property type="evidence" value="ECO:0007669"/>
    <property type="project" value="InterPro"/>
</dbReference>
<evidence type="ECO:0000256" key="2">
    <source>
        <dbReference type="ARBA" id="ARBA00008335"/>
    </source>
</evidence>
<dbReference type="PANTHER" id="PTHR23502">
    <property type="entry name" value="MAJOR FACILITATOR SUPERFAMILY"/>
    <property type="match status" value="1"/>
</dbReference>
<feature type="transmembrane region" description="Helical" evidence="6">
    <location>
        <begin position="368"/>
        <end position="387"/>
    </location>
</feature>
<name>A0A6A6GRY7_VIRVR</name>
<evidence type="ECO:0000313" key="8">
    <source>
        <dbReference type="EMBL" id="KAF2228522.1"/>
    </source>
</evidence>
<keyword evidence="9" id="KW-1185">Reference proteome</keyword>
<feature type="transmembrane region" description="Helical" evidence="6">
    <location>
        <begin position="461"/>
        <end position="481"/>
    </location>
</feature>
<feature type="transmembrane region" description="Helical" evidence="6">
    <location>
        <begin position="152"/>
        <end position="174"/>
    </location>
</feature>
<dbReference type="InterPro" id="IPR011701">
    <property type="entry name" value="MFS"/>
</dbReference>
<reference evidence="8" key="1">
    <citation type="journal article" date="2020" name="Stud. Mycol.">
        <title>101 Dothideomycetes genomes: a test case for predicting lifestyles and emergence of pathogens.</title>
        <authorList>
            <person name="Haridas S."/>
            <person name="Albert R."/>
            <person name="Binder M."/>
            <person name="Bloem J."/>
            <person name="Labutti K."/>
            <person name="Salamov A."/>
            <person name="Andreopoulos B."/>
            <person name="Baker S."/>
            <person name="Barry K."/>
            <person name="Bills G."/>
            <person name="Bluhm B."/>
            <person name="Cannon C."/>
            <person name="Castanera R."/>
            <person name="Culley D."/>
            <person name="Daum C."/>
            <person name="Ezra D."/>
            <person name="Gonzalez J."/>
            <person name="Henrissat B."/>
            <person name="Kuo A."/>
            <person name="Liang C."/>
            <person name="Lipzen A."/>
            <person name="Lutzoni F."/>
            <person name="Magnuson J."/>
            <person name="Mondo S."/>
            <person name="Nolan M."/>
            <person name="Ohm R."/>
            <person name="Pangilinan J."/>
            <person name="Park H.-J."/>
            <person name="Ramirez L."/>
            <person name="Alfaro M."/>
            <person name="Sun H."/>
            <person name="Tritt A."/>
            <person name="Yoshinaga Y."/>
            <person name="Zwiers L.-H."/>
            <person name="Turgeon B."/>
            <person name="Goodwin S."/>
            <person name="Spatafora J."/>
            <person name="Crous P."/>
            <person name="Grigoriev I."/>
        </authorList>
    </citation>
    <scope>NUCLEOTIDE SEQUENCE</scope>
    <source>
        <strain evidence="8">Tuck. ex Michener</strain>
    </source>
</reference>
<comment type="similarity">
    <text evidence="2">Belongs to the major facilitator superfamily.</text>
</comment>
<evidence type="ECO:0000313" key="9">
    <source>
        <dbReference type="Proteomes" id="UP000800092"/>
    </source>
</evidence>
<gene>
    <name evidence="8" type="ORF">EV356DRAFT_581537</name>
</gene>
<sequence length="497" mass="54450">MADKDTENGAVAAININADGTNGQVEHDAEKTTTPIVVDWDSADDLQNPMNWSKKRKWSTIGLVAYITFVTSFGSTIFAPGVPELLEDFHNTNEELATFIVSIYILGFCVGPLFLAPLSEIYGRFPVYYVSNILFLIFSIACAVSSDMGMFIFFRLCQGISACPPLVLGGGTIGDLMAPVERGRALTIWAMGPLLGPVVGPVIGGFMAQNIGWRWTFWFTAIMTGVGIIASHFVLRETYAPTLLGKKAARLRKETGDPNYKSKFDKGLNPAQFFKLAIIRPTKMLVSSPIVAILAIDMSIIYSYLYFLFTTFTFVFQGQYHFNAGEAGLAYLGLGVGFILGQFGVGSAADKYYKRKAAQGPTKPEHRLPPLVVGAFLIPIGLIWYGWTAQYEVNWIVPIIGTSFIGFGTMCAFLPIQMYLIDTFGIYAASALATNTVVRSLFGAVLPLAGRRLYADLGLGWGNTTLAFIALALSPVPFLLLRYGERIRTHPRFQVTL</sequence>
<protein>
    <submittedName>
        <fullName evidence="8">Polyamine transporter 1</fullName>
    </submittedName>
</protein>
<feature type="transmembrane region" description="Helical" evidence="6">
    <location>
        <begin position="60"/>
        <end position="81"/>
    </location>
</feature>
<dbReference type="Proteomes" id="UP000800092">
    <property type="component" value="Unassembled WGS sequence"/>
</dbReference>
<dbReference type="InterPro" id="IPR020846">
    <property type="entry name" value="MFS_dom"/>
</dbReference>
<dbReference type="PANTHER" id="PTHR23502:SF68">
    <property type="entry name" value="MULTIDRUG TRANSPORTER, PUTATIVE (AFU_ORTHOLOGUE AFUA_3G01120)-RELATED"/>
    <property type="match status" value="1"/>
</dbReference>
<evidence type="ECO:0000256" key="3">
    <source>
        <dbReference type="ARBA" id="ARBA00022692"/>
    </source>
</evidence>
<keyword evidence="4 6" id="KW-1133">Transmembrane helix</keyword>
<dbReference type="Pfam" id="PF07690">
    <property type="entry name" value="MFS_1"/>
    <property type="match status" value="1"/>
</dbReference>
<dbReference type="FunFam" id="1.20.1250.20:FF:000011">
    <property type="entry name" value="MFS multidrug transporter, putative"/>
    <property type="match status" value="1"/>
</dbReference>
<proteinExistence type="inferred from homology"/>
<feature type="transmembrane region" description="Helical" evidence="6">
    <location>
        <begin position="96"/>
        <end position="115"/>
    </location>
</feature>
<dbReference type="CDD" id="cd17323">
    <property type="entry name" value="MFS_Tpo1_MDR_like"/>
    <property type="match status" value="1"/>
</dbReference>
<dbReference type="GO" id="GO:0016020">
    <property type="term" value="C:membrane"/>
    <property type="evidence" value="ECO:0007669"/>
    <property type="project" value="UniProtKB-SubCell"/>
</dbReference>
<evidence type="ECO:0000256" key="5">
    <source>
        <dbReference type="ARBA" id="ARBA00023136"/>
    </source>
</evidence>
<evidence type="ECO:0000259" key="7">
    <source>
        <dbReference type="PROSITE" id="PS50850"/>
    </source>
</evidence>
<feature type="transmembrane region" description="Helical" evidence="6">
    <location>
        <begin position="329"/>
        <end position="348"/>
    </location>
</feature>
<feature type="transmembrane region" description="Helical" evidence="6">
    <location>
        <begin position="426"/>
        <end position="449"/>
    </location>
</feature>
<organism evidence="8 9">
    <name type="scientific">Viridothelium virens</name>
    <name type="common">Speckled blister lichen</name>
    <name type="synonym">Trypethelium virens</name>
    <dbReference type="NCBI Taxonomy" id="1048519"/>
    <lineage>
        <taxon>Eukaryota</taxon>
        <taxon>Fungi</taxon>
        <taxon>Dikarya</taxon>
        <taxon>Ascomycota</taxon>
        <taxon>Pezizomycotina</taxon>
        <taxon>Dothideomycetes</taxon>
        <taxon>Dothideomycetes incertae sedis</taxon>
        <taxon>Trypetheliales</taxon>
        <taxon>Trypetheliaceae</taxon>
        <taxon>Viridothelium</taxon>
    </lineage>
</organism>
<evidence type="ECO:0000256" key="1">
    <source>
        <dbReference type="ARBA" id="ARBA00004141"/>
    </source>
</evidence>
<feature type="transmembrane region" description="Helical" evidence="6">
    <location>
        <begin position="393"/>
        <end position="414"/>
    </location>
</feature>
<dbReference type="OrthoDB" id="5296287at2759"/>
<dbReference type="PROSITE" id="PS50850">
    <property type="entry name" value="MFS"/>
    <property type="match status" value="1"/>
</dbReference>
<dbReference type="AlphaFoldDB" id="A0A6A6GRY7"/>